<name>A0A124I3D5_9ACTN</name>
<evidence type="ECO:0000256" key="3">
    <source>
        <dbReference type="ARBA" id="ARBA00023239"/>
    </source>
</evidence>
<keyword evidence="6" id="KW-1185">Reference proteome</keyword>
<reference evidence="5 6" key="1">
    <citation type="submission" date="2015-10" db="EMBL/GenBank/DDBJ databases">
        <title>Draft genome sequence of Streptomyces griseoruber DSM 40281, type strain for the species Streptomyces griseoruber.</title>
        <authorList>
            <person name="Ruckert C."/>
            <person name="Winkler A."/>
            <person name="Kalinowski J."/>
            <person name="Kampfer P."/>
            <person name="Glaeser S."/>
        </authorList>
    </citation>
    <scope>NUCLEOTIDE SEQUENCE [LARGE SCALE GENOMIC DNA]</scope>
    <source>
        <strain evidence="5 6">DSM 40281</strain>
    </source>
</reference>
<evidence type="ECO:0000256" key="2">
    <source>
        <dbReference type="ARBA" id="ARBA00022723"/>
    </source>
</evidence>
<evidence type="ECO:0000259" key="4">
    <source>
        <dbReference type="Pfam" id="PF03328"/>
    </source>
</evidence>
<dbReference type="InterPro" id="IPR040442">
    <property type="entry name" value="Pyrv_kinase-like_dom_sf"/>
</dbReference>
<keyword evidence="3" id="KW-0456">Lyase</keyword>
<dbReference type="GO" id="GO:0046872">
    <property type="term" value="F:metal ion binding"/>
    <property type="evidence" value="ECO:0007669"/>
    <property type="project" value="UniProtKB-KW"/>
</dbReference>
<evidence type="ECO:0000313" key="6">
    <source>
        <dbReference type="Proteomes" id="UP000052982"/>
    </source>
</evidence>
<sequence length="239" mass="25133">MWVCSGSPLVAEICAGSGLDWLLIDTEHSPSDLMTLLGQLQAARAYPITSVVRPPSADPVTIKQYLDLGVQNLLIPMIDDGAQAREVARAVTYPPDGIRGVGSALARGSRWNRVPNYLGQARETLSLYVQVESHTAVKNIAEIATTPGIDGIFVGPSDLAASMGLLGQQDHPDVIHAVTTCITAARRAGRKAGVNAFAPALAQRYVEAGADFILVGADVDLLARGSERLRSAYTGGGTS</sequence>
<dbReference type="AlphaFoldDB" id="A0A124I3D5"/>
<evidence type="ECO:0000313" key="5">
    <source>
        <dbReference type="EMBL" id="KUN83340.1"/>
    </source>
</evidence>
<feature type="domain" description="HpcH/HpaI aldolase/citrate lyase" evidence="4">
    <location>
        <begin position="1"/>
        <end position="223"/>
    </location>
</feature>
<protein>
    <submittedName>
        <fullName evidence="5">2-dehydro-3-deoxyglucarate aldolase</fullName>
    </submittedName>
</protein>
<dbReference type="SUPFAM" id="SSF51621">
    <property type="entry name" value="Phosphoenolpyruvate/pyruvate domain"/>
    <property type="match status" value="1"/>
</dbReference>
<proteinExistence type="inferred from homology"/>
<dbReference type="InterPro" id="IPR050251">
    <property type="entry name" value="HpcH-HpaI_aldolase"/>
</dbReference>
<dbReference type="STRING" id="1943.AQJ64_17795"/>
<dbReference type="Pfam" id="PF03328">
    <property type="entry name" value="HpcH_HpaI"/>
    <property type="match status" value="1"/>
</dbReference>
<keyword evidence="2" id="KW-0479">Metal-binding</keyword>
<gene>
    <name evidence="5" type="ORF">AQJ64_17795</name>
</gene>
<comment type="caution">
    <text evidence="5">The sequence shown here is derived from an EMBL/GenBank/DDBJ whole genome shotgun (WGS) entry which is preliminary data.</text>
</comment>
<dbReference type="InterPro" id="IPR015813">
    <property type="entry name" value="Pyrv/PenolPyrv_kinase-like_dom"/>
</dbReference>
<dbReference type="Gene3D" id="3.20.20.60">
    <property type="entry name" value="Phosphoenolpyruvate-binding domains"/>
    <property type="match status" value="1"/>
</dbReference>
<dbReference type="InterPro" id="IPR005000">
    <property type="entry name" value="Aldolase/citrate-lyase_domain"/>
</dbReference>
<accession>A0A124I3D5</accession>
<dbReference type="EMBL" id="LMWW01000025">
    <property type="protein sequence ID" value="KUN83340.1"/>
    <property type="molecule type" value="Genomic_DNA"/>
</dbReference>
<dbReference type="Proteomes" id="UP000052982">
    <property type="component" value="Unassembled WGS sequence"/>
</dbReference>
<dbReference type="PANTHER" id="PTHR30502:SF0">
    <property type="entry name" value="PHOSPHOENOLPYRUVATE CARBOXYLASE FAMILY PROTEIN"/>
    <property type="match status" value="1"/>
</dbReference>
<dbReference type="GO" id="GO:0005737">
    <property type="term" value="C:cytoplasm"/>
    <property type="evidence" value="ECO:0007669"/>
    <property type="project" value="TreeGrafter"/>
</dbReference>
<dbReference type="GO" id="GO:0016832">
    <property type="term" value="F:aldehyde-lyase activity"/>
    <property type="evidence" value="ECO:0007669"/>
    <property type="project" value="TreeGrafter"/>
</dbReference>
<organism evidence="5 6">
    <name type="scientific">Streptomyces griseoruber</name>
    <dbReference type="NCBI Taxonomy" id="1943"/>
    <lineage>
        <taxon>Bacteria</taxon>
        <taxon>Bacillati</taxon>
        <taxon>Actinomycetota</taxon>
        <taxon>Actinomycetes</taxon>
        <taxon>Kitasatosporales</taxon>
        <taxon>Streptomycetaceae</taxon>
        <taxon>Streptomyces</taxon>
    </lineage>
</organism>
<comment type="similarity">
    <text evidence="1">Belongs to the HpcH/HpaI aldolase family.</text>
</comment>
<evidence type="ECO:0000256" key="1">
    <source>
        <dbReference type="ARBA" id="ARBA00005568"/>
    </source>
</evidence>
<dbReference type="PANTHER" id="PTHR30502">
    <property type="entry name" value="2-KETO-3-DEOXY-L-RHAMNONATE ALDOLASE"/>
    <property type="match status" value="1"/>
</dbReference>